<dbReference type="RefSeq" id="WP_051693527.1">
    <property type="nucleotide sequence ID" value="NZ_FOVB01000007.1"/>
</dbReference>
<dbReference type="STRING" id="1185766.SAMN05216224_10726"/>
<gene>
    <name evidence="2" type="ORF">DL1_04440</name>
</gene>
<dbReference type="OrthoDB" id="8720942at2"/>
<evidence type="ECO:0000313" key="2">
    <source>
        <dbReference type="EMBL" id="KEP69304.1"/>
    </source>
</evidence>
<dbReference type="SUPFAM" id="SSF117856">
    <property type="entry name" value="AF0104/ALDC/Ptd012-like"/>
    <property type="match status" value="2"/>
</dbReference>
<dbReference type="eggNOG" id="COG1661">
    <property type="taxonomic scope" value="Bacteria"/>
</dbReference>
<sequence length="284" mass="30254">MAQPEASGNPPLIHPGPQLEPRVQAVRTRTQTFEIALKAGESLEADILAGFARAGLTSGFVELSDLDCARIDFVFPAHSPSPDRLAWYSSPQEPEGPARIHQGYMSVGRYQGAGFTHCHGTWALADGTETMGHLLSHQTVVAQDFTLRATGFVSALFERLPDAETRFEIFAATGDDCGAGADAIVLTLRPNTDIPTACAQLCDAHGITRARIVGLGSLNGAVFHDATRMRDHASEFLIREGRFEAGQATLDICVIDSEAKQFMGQIIAGGGGVSVTAELVILPI</sequence>
<dbReference type="Proteomes" id="UP000027725">
    <property type="component" value="Unassembled WGS sequence"/>
</dbReference>
<proteinExistence type="predicted"/>
<evidence type="ECO:0008006" key="4">
    <source>
        <dbReference type="Google" id="ProtNLM"/>
    </source>
</evidence>
<comment type="caution">
    <text evidence="2">The sequence shown here is derived from an EMBL/GenBank/DDBJ whole genome shotgun (WGS) entry which is preliminary data.</text>
</comment>
<evidence type="ECO:0000313" key="3">
    <source>
        <dbReference type="Proteomes" id="UP000027725"/>
    </source>
</evidence>
<name>A0A074TC89_9RHOB</name>
<dbReference type="AlphaFoldDB" id="A0A074TC89"/>
<accession>A0A074TC89</accession>
<dbReference type="Gene3D" id="3.30.1330.80">
    <property type="entry name" value="Hypothetical protein, similar to alpha- acetolactate decarboxylase, domain 2"/>
    <property type="match status" value="2"/>
</dbReference>
<reference evidence="2 3" key="1">
    <citation type="submission" date="2014-03" db="EMBL/GenBank/DDBJ databases">
        <title>The draft genome sequence of Thioclava dalianensis DLFJ1-1.</title>
        <authorList>
            <person name="Lai Q."/>
            <person name="Shao Z."/>
        </authorList>
    </citation>
    <scope>NUCLEOTIDE SEQUENCE [LARGE SCALE GENOMIC DNA]</scope>
    <source>
        <strain evidence="2 3">DLFJ1-1</strain>
    </source>
</reference>
<organism evidence="2 3">
    <name type="scientific">Thioclava dalianensis</name>
    <dbReference type="NCBI Taxonomy" id="1185766"/>
    <lineage>
        <taxon>Bacteria</taxon>
        <taxon>Pseudomonadati</taxon>
        <taxon>Pseudomonadota</taxon>
        <taxon>Alphaproteobacteria</taxon>
        <taxon>Rhodobacterales</taxon>
        <taxon>Paracoccaceae</taxon>
        <taxon>Thioclava</taxon>
    </lineage>
</organism>
<protein>
    <recommendedName>
        <fullName evidence="4">DUF296 domain-containing protein</fullName>
    </recommendedName>
</protein>
<keyword evidence="3" id="KW-1185">Reference proteome</keyword>
<evidence type="ECO:0000256" key="1">
    <source>
        <dbReference type="SAM" id="MobiDB-lite"/>
    </source>
</evidence>
<dbReference type="EMBL" id="JHEH01000015">
    <property type="protein sequence ID" value="KEP69304.1"/>
    <property type="molecule type" value="Genomic_DNA"/>
</dbReference>
<feature type="region of interest" description="Disordered" evidence="1">
    <location>
        <begin position="1"/>
        <end position="20"/>
    </location>
</feature>